<sequence length="366" mass="43699">MFSMVSEIAKKQEEYLPLPSHEDLQKKWRVQMNISIEQLSIESKESKESKDKNCLEKVQDTLFNIVELFQKHASFDRSYEETKEIVDGIFIANQVEQRSEKWYEDMKYMITASEFSKLFDSERSRGQMVLSKIAPLEKKSFPTACQTEFMNAIAWGVRFEPAVRIHLQELWKCKIYESGRLKHKENNHLGASPDGIIIECDDKKRYGRLVEIKCPYTREVGKKIPFEYWCQMQIQMEVTNLNECEYVEVEIISRSPKKMDIVFNDVNDVNDSHIIKYIYLFQKDGNYKYAYTLEEKKELILNEYEFVETIEYYIKQLYNVLVKRDFNWYESTKLLQEKFWSDVKNTSFVLPESKRKKVKECLIVDE</sequence>
<evidence type="ECO:0000259" key="1">
    <source>
        <dbReference type="Pfam" id="PF09588"/>
    </source>
</evidence>
<dbReference type="InterPro" id="IPR019080">
    <property type="entry name" value="YqaJ_viral_recombinase"/>
</dbReference>
<proteinExistence type="predicted"/>
<accession>A0A6C0IDU9</accession>
<evidence type="ECO:0000313" key="2">
    <source>
        <dbReference type="EMBL" id="QHT91278.1"/>
    </source>
</evidence>
<dbReference type="InterPro" id="IPR011604">
    <property type="entry name" value="PDDEXK-like_dom_sf"/>
</dbReference>
<name>A0A6C0IDU9_9ZZZZ</name>
<dbReference type="CDD" id="cd22343">
    <property type="entry name" value="PDDEXK_lambda_exonuclease-like"/>
    <property type="match status" value="1"/>
</dbReference>
<feature type="domain" description="YqaJ viral recombinase" evidence="1">
    <location>
        <begin position="101"/>
        <end position="241"/>
    </location>
</feature>
<dbReference type="InterPro" id="IPR011335">
    <property type="entry name" value="Restrct_endonuc-II-like"/>
</dbReference>
<dbReference type="Gene3D" id="3.90.320.10">
    <property type="match status" value="1"/>
</dbReference>
<organism evidence="2">
    <name type="scientific">viral metagenome</name>
    <dbReference type="NCBI Taxonomy" id="1070528"/>
    <lineage>
        <taxon>unclassified sequences</taxon>
        <taxon>metagenomes</taxon>
        <taxon>organismal metagenomes</taxon>
    </lineage>
</organism>
<dbReference type="PANTHER" id="PTHR46609">
    <property type="entry name" value="EXONUCLEASE, PHAGE-TYPE/RECB, C-TERMINAL DOMAIN-CONTAINING PROTEIN"/>
    <property type="match status" value="1"/>
</dbReference>
<dbReference type="Pfam" id="PF09588">
    <property type="entry name" value="YqaJ"/>
    <property type="match status" value="1"/>
</dbReference>
<protein>
    <recommendedName>
        <fullName evidence="1">YqaJ viral recombinase domain-containing protein</fullName>
    </recommendedName>
</protein>
<dbReference type="InterPro" id="IPR051703">
    <property type="entry name" value="NF-kappa-B_Signaling_Reg"/>
</dbReference>
<dbReference type="EMBL" id="MN740165">
    <property type="protein sequence ID" value="QHT91278.1"/>
    <property type="molecule type" value="Genomic_DNA"/>
</dbReference>
<dbReference type="SUPFAM" id="SSF52980">
    <property type="entry name" value="Restriction endonuclease-like"/>
    <property type="match status" value="1"/>
</dbReference>
<dbReference type="AlphaFoldDB" id="A0A6C0IDU9"/>
<dbReference type="PANTHER" id="PTHR46609:SF8">
    <property type="entry name" value="YQAJ VIRAL RECOMBINASE DOMAIN-CONTAINING PROTEIN"/>
    <property type="match status" value="1"/>
</dbReference>
<reference evidence="2" key="1">
    <citation type="journal article" date="2020" name="Nature">
        <title>Giant virus diversity and host interactions through global metagenomics.</title>
        <authorList>
            <person name="Schulz F."/>
            <person name="Roux S."/>
            <person name="Paez-Espino D."/>
            <person name="Jungbluth S."/>
            <person name="Walsh D.A."/>
            <person name="Denef V.J."/>
            <person name="McMahon K.D."/>
            <person name="Konstantinidis K.T."/>
            <person name="Eloe-Fadrosh E.A."/>
            <person name="Kyrpides N.C."/>
            <person name="Woyke T."/>
        </authorList>
    </citation>
    <scope>NUCLEOTIDE SEQUENCE</scope>
    <source>
        <strain evidence="2">GVMAG-M-3300023184-77</strain>
    </source>
</reference>